<protein>
    <submittedName>
        <fullName evidence="1">Uncharacterized protein</fullName>
    </submittedName>
</protein>
<reference evidence="1" key="1">
    <citation type="submission" date="2020-04" db="EMBL/GenBank/DDBJ databases">
        <authorList>
            <person name="Chiriac C."/>
            <person name="Salcher M."/>
            <person name="Ghai R."/>
            <person name="Kavagutti S V."/>
        </authorList>
    </citation>
    <scope>NUCLEOTIDE SEQUENCE</scope>
</reference>
<accession>A0A6J5MNQ5</accession>
<evidence type="ECO:0000313" key="1">
    <source>
        <dbReference type="EMBL" id="CAB4147073.1"/>
    </source>
</evidence>
<proteinExistence type="predicted"/>
<sequence length="67" mass="7707">MATVNLTEMQMHDLIKAMDEARTNQRIMAVYADERCREISAQMHYNTAEKYEALILALQAQMKETAA</sequence>
<organism evidence="1">
    <name type="scientific">uncultured Caudovirales phage</name>
    <dbReference type="NCBI Taxonomy" id="2100421"/>
    <lineage>
        <taxon>Viruses</taxon>
        <taxon>Duplodnaviria</taxon>
        <taxon>Heunggongvirae</taxon>
        <taxon>Uroviricota</taxon>
        <taxon>Caudoviricetes</taxon>
        <taxon>Peduoviridae</taxon>
        <taxon>Maltschvirus</taxon>
        <taxon>Maltschvirus maltsch</taxon>
    </lineage>
</organism>
<gene>
    <name evidence="1" type="ORF">UFOVP506_10</name>
</gene>
<dbReference type="EMBL" id="LR796491">
    <property type="protein sequence ID" value="CAB4147073.1"/>
    <property type="molecule type" value="Genomic_DNA"/>
</dbReference>
<name>A0A6J5MNQ5_9CAUD</name>